<name>A0ABN8J505_9NEOP</name>
<proteinExistence type="predicted"/>
<evidence type="ECO:0000313" key="1">
    <source>
        <dbReference type="EMBL" id="CAH2075003.1"/>
    </source>
</evidence>
<gene>
    <name evidence="1" type="ORF">IPOD504_LOCUS16414</name>
</gene>
<reference evidence="1" key="1">
    <citation type="submission" date="2022-03" db="EMBL/GenBank/DDBJ databases">
        <authorList>
            <person name="Martin H S."/>
        </authorList>
    </citation>
    <scope>NUCLEOTIDE SEQUENCE</scope>
</reference>
<keyword evidence="2" id="KW-1185">Reference proteome</keyword>
<organism evidence="1 2">
    <name type="scientific">Iphiclides podalirius</name>
    <name type="common">scarce swallowtail</name>
    <dbReference type="NCBI Taxonomy" id="110791"/>
    <lineage>
        <taxon>Eukaryota</taxon>
        <taxon>Metazoa</taxon>
        <taxon>Ecdysozoa</taxon>
        <taxon>Arthropoda</taxon>
        <taxon>Hexapoda</taxon>
        <taxon>Insecta</taxon>
        <taxon>Pterygota</taxon>
        <taxon>Neoptera</taxon>
        <taxon>Endopterygota</taxon>
        <taxon>Lepidoptera</taxon>
        <taxon>Glossata</taxon>
        <taxon>Ditrysia</taxon>
        <taxon>Papilionoidea</taxon>
        <taxon>Papilionidae</taxon>
        <taxon>Papilioninae</taxon>
        <taxon>Iphiclides</taxon>
    </lineage>
</organism>
<dbReference type="Proteomes" id="UP000837857">
    <property type="component" value="Chromosome 8"/>
</dbReference>
<evidence type="ECO:0000313" key="2">
    <source>
        <dbReference type="Proteomes" id="UP000837857"/>
    </source>
</evidence>
<sequence length="152" mass="17059">MENDDRAELDGRSGPRPDAPWHFGWRHLGVVSRSSIHRAQIPSEEALQRPLGTLRCVSPAVSTPTHTRPNYQSYRPQPLVHKNFRAASKLYAPYGYSRVHSHTRMVLALFRLQFGAPSAIVPSRSVTFHGKSEQSGDYATLASLHVLFTSIR</sequence>
<accession>A0ABN8J505</accession>
<feature type="non-terminal residue" evidence="1">
    <location>
        <position position="1"/>
    </location>
</feature>
<dbReference type="EMBL" id="OW152820">
    <property type="protein sequence ID" value="CAH2075003.1"/>
    <property type="molecule type" value="Genomic_DNA"/>
</dbReference>
<protein>
    <submittedName>
        <fullName evidence="1">Uncharacterized protein</fullName>
    </submittedName>
</protein>